<dbReference type="GO" id="GO:0003779">
    <property type="term" value="F:actin binding"/>
    <property type="evidence" value="ECO:0007669"/>
    <property type="project" value="UniProtKB-KW"/>
</dbReference>
<dbReference type="InterPro" id="IPR011333">
    <property type="entry name" value="SKP1/BTB/POZ_sf"/>
</dbReference>
<dbReference type="Gene3D" id="3.30.710.10">
    <property type="entry name" value="Potassium Channel Kv1.1, Chain A"/>
    <property type="match status" value="1"/>
</dbReference>
<dbReference type="Proteomes" id="UP000694388">
    <property type="component" value="Unplaced"/>
</dbReference>
<organism evidence="8 9">
    <name type="scientific">Eptatretus burgeri</name>
    <name type="common">Inshore hagfish</name>
    <dbReference type="NCBI Taxonomy" id="7764"/>
    <lineage>
        <taxon>Eukaryota</taxon>
        <taxon>Metazoa</taxon>
        <taxon>Chordata</taxon>
        <taxon>Craniata</taxon>
        <taxon>Vertebrata</taxon>
        <taxon>Cyclostomata</taxon>
        <taxon>Myxini</taxon>
        <taxon>Myxiniformes</taxon>
        <taxon>Myxinidae</taxon>
        <taxon>Eptatretinae</taxon>
        <taxon>Eptatretus</taxon>
    </lineage>
</organism>
<keyword evidence="2" id="KW-0880">Kelch repeat</keyword>
<comment type="subcellular location">
    <subcellularLocation>
        <location evidence="1">Cytoplasm</location>
        <location evidence="1">Cytoskeleton</location>
    </subcellularLocation>
</comment>
<dbReference type="SUPFAM" id="SSF54695">
    <property type="entry name" value="POZ domain"/>
    <property type="match status" value="1"/>
</dbReference>
<dbReference type="InterPro" id="IPR000210">
    <property type="entry name" value="BTB/POZ_dom"/>
</dbReference>
<evidence type="ECO:0000256" key="4">
    <source>
        <dbReference type="ARBA" id="ARBA00022737"/>
    </source>
</evidence>
<dbReference type="GeneTree" id="ENSGT00940000159818"/>
<keyword evidence="9" id="KW-1185">Reference proteome</keyword>
<evidence type="ECO:0000256" key="3">
    <source>
        <dbReference type="ARBA" id="ARBA00022490"/>
    </source>
</evidence>
<evidence type="ECO:0000259" key="7">
    <source>
        <dbReference type="PROSITE" id="PS50097"/>
    </source>
</evidence>
<keyword evidence="6" id="KW-0206">Cytoskeleton</keyword>
<dbReference type="Pfam" id="PF00651">
    <property type="entry name" value="BTB"/>
    <property type="match status" value="1"/>
</dbReference>
<dbReference type="Pfam" id="PF07707">
    <property type="entry name" value="BACK"/>
    <property type="match status" value="1"/>
</dbReference>
<proteinExistence type="predicted"/>
<evidence type="ECO:0000313" key="9">
    <source>
        <dbReference type="Proteomes" id="UP000694388"/>
    </source>
</evidence>
<protein>
    <submittedName>
        <fullName evidence="8">Kelch-like family member 4</fullName>
    </submittedName>
</protein>
<dbReference type="AlphaFoldDB" id="A0A8C4QNS8"/>
<dbReference type="Gene3D" id="1.25.40.420">
    <property type="match status" value="1"/>
</dbReference>
<feature type="domain" description="BTB" evidence="7">
    <location>
        <begin position="54"/>
        <end position="121"/>
    </location>
</feature>
<dbReference type="Ensembl" id="ENSEBUT00000018890.1">
    <property type="protein sequence ID" value="ENSEBUP00000018314.1"/>
    <property type="gene ID" value="ENSEBUG00000011436.1"/>
</dbReference>
<dbReference type="FunFam" id="1.25.40.420:FF:000001">
    <property type="entry name" value="Kelch-like family member 12"/>
    <property type="match status" value="1"/>
</dbReference>
<dbReference type="InterPro" id="IPR011705">
    <property type="entry name" value="BACK"/>
</dbReference>
<reference evidence="8" key="2">
    <citation type="submission" date="2025-09" db="UniProtKB">
        <authorList>
            <consortium name="Ensembl"/>
        </authorList>
    </citation>
    <scope>IDENTIFICATION</scope>
</reference>
<dbReference type="PANTHER" id="PTHR24412:SF450">
    <property type="entry name" value="KELCH-LIKE PROTEIN DIABLO"/>
    <property type="match status" value="1"/>
</dbReference>
<evidence type="ECO:0000256" key="5">
    <source>
        <dbReference type="ARBA" id="ARBA00023203"/>
    </source>
</evidence>
<evidence type="ECO:0000256" key="6">
    <source>
        <dbReference type="ARBA" id="ARBA00023212"/>
    </source>
</evidence>
<dbReference type="SMART" id="SM00875">
    <property type="entry name" value="BACK"/>
    <property type="match status" value="1"/>
</dbReference>
<keyword evidence="5" id="KW-0009">Actin-binding</keyword>
<evidence type="ECO:0000256" key="1">
    <source>
        <dbReference type="ARBA" id="ARBA00004245"/>
    </source>
</evidence>
<dbReference type="PANTHER" id="PTHR24412">
    <property type="entry name" value="KELCH PROTEIN"/>
    <property type="match status" value="1"/>
</dbReference>
<keyword evidence="4" id="KW-0677">Repeat</keyword>
<dbReference type="GO" id="GO:0005856">
    <property type="term" value="C:cytoskeleton"/>
    <property type="evidence" value="ECO:0007669"/>
    <property type="project" value="UniProtKB-SubCell"/>
</dbReference>
<dbReference type="OMA" id="ACIMNCV"/>
<dbReference type="SMART" id="SM00225">
    <property type="entry name" value="BTB"/>
    <property type="match status" value="1"/>
</dbReference>
<dbReference type="FunFam" id="3.30.710.10:FF:000027">
    <property type="entry name" value="Kelch-like protein 4 isoform 1"/>
    <property type="match status" value="1"/>
</dbReference>
<dbReference type="PROSITE" id="PS50097">
    <property type="entry name" value="BTB"/>
    <property type="match status" value="1"/>
</dbReference>
<accession>A0A8C4QNS8</accession>
<reference evidence="8" key="1">
    <citation type="submission" date="2025-08" db="UniProtKB">
        <authorList>
            <consortium name="Ensembl"/>
        </authorList>
    </citation>
    <scope>IDENTIFICATION</scope>
</reference>
<evidence type="ECO:0000313" key="8">
    <source>
        <dbReference type="Ensembl" id="ENSEBUP00000018314.1"/>
    </source>
</evidence>
<sequence length="266" mass="30167">MLYYSQPNHGSFRLCTFDSTETVIPVGEDSFFVQDHPERTLQRMEAFLLHQRLCDVVLVVGSERIPAHRLVLSAVSDYFAAMFTSEVREARQNEVRMEAVDPAALWALVHYAYTGRLELHEETVEELLSAACLLQLQPAVQVCCAFLLRQLHPANCLGVRAFADSLGCTRLLAAAHSYTMDHFTEVIGHQEFMLLPPSEVEQLLSSDDINVPDEETIFNALMAWTRHDLEARRRVLARLLAHVRLPLLSPQVLPKAHHECLTLHKC</sequence>
<keyword evidence="3" id="KW-0963">Cytoplasm</keyword>
<name>A0A8C4QNS8_EPTBU</name>
<evidence type="ECO:0000256" key="2">
    <source>
        <dbReference type="ARBA" id="ARBA00022441"/>
    </source>
</evidence>
<dbReference type="CDD" id="cd18234">
    <property type="entry name" value="BTB_POZ_KLHL1-like"/>
    <property type="match status" value="1"/>
</dbReference>